<gene>
    <name evidence="1" type="ORF">KQI82_15275</name>
</gene>
<evidence type="ECO:0000313" key="2">
    <source>
        <dbReference type="Proteomes" id="UP000787672"/>
    </source>
</evidence>
<reference evidence="1 2" key="1">
    <citation type="submission" date="2021-06" db="EMBL/GenBank/DDBJ databases">
        <authorList>
            <person name="Sun Q."/>
            <person name="Li D."/>
        </authorList>
    </citation>
    <scope>NUCLEOTIDE SEQUENCE [LARGE SCALE GENOMIC DNA]</scope>
    <source>
        <strain evidence="1 2">MSJ-2</strain>
    </source>
</reference>
<evidence type="ECO:0000313" key="1">
    <source>
        <dbReference type="EMBL" id="MBU5628270.1"/>
    </source>
</evidence>
<name>A0ABS6FFX3_9FIRM</name>
<dbReference type="RefSeq" id="WP_216633536.1">
    <property type="nucleotide sequence ID" value="NZ_JAHLQN010000001.1"/>
</dbReference>
<sequence>MATVKEIAAYVCDKLAGKVLIHRYDAYSTNSVYLKFDYGLGNSLRLSDHTGKAGLNYRFNIITTLKSLGIETSGEYPRFYYPPDMVDKAIADIMEGITEKHGRYRDYEKALETARARTKGERGFWEQARLVKGDGAWKE</sequence>
<dbReference type="Proteomes" id="UP000787672">
    <property type="component" value="Unassembled WGS sequence"/>
</dbReference>
<keyword evidence="2" id="KW-1185">Reference proteome</keyword>
<proteinExistence type="predicted"/>
<organism evidence="1 2">
    <name type="scientific">Dysosmobacter acutus</name>
    <dbReference type="NCBI Taxonomy" id="2841504"/>
    <lineage>
        <taxon>Bacteria</taxon>
        <taxon>Bacillati</taxon>
        <taxon>Bacillota</taxon>
        <taxon>Clostridia</taxon>
        <taxon>Eubacteriales</taxon>
        <taxon>Oscillospiraceae</taxon>
        <taxon>Dysosmobacter</taxon>
    </lineage>
</organism>
<protein>
    <submittedName>
        <fullName evidence="1">Uncharacterized protein</fullName>
    </submittedName>
</protein>
<accession>A0ABS6FFX3</accession>
<comment type="caution">
    <text evidence="1">The sequence shown here is derived from an EMBL/GenBank/DDBJ whole genome shotgun (WGS) entry which is preliminary data.</text>
</comment>
<dbReference type="EMBL" id="JAHLQN010000001">
    <property type="protein sequence ID" value="MBU5628270.1"/>
    <property type="molecule type" value="Genomic_DNA"/>
</dbReference>